<keyword evidence="1" id="KW-0812">Transmembrane</keyword>
<dbReference type="Proteomes" id="UP000247634">
    <property type="component" value="Chromosome"/>
</dbReference>
<dbReference type="AlphaFoldDB" id="A0A2U9PC45"/>
<protein>
    <recommendedName>
        <fullName evidence="4">DUF2530 domain-containing protein</fullName>
    </recommendedName>
</protein>
<dbReference type="RefSeq" id="WP_110635116.1">
    <property type="nucleotide sequence ID" value="NZ_CP029788.1"/>
</dbReference>
<evidence type="ECO:0000256" key="1">
    <source>
        <dbReference type="SAM" id="Phobius"/>
    </source>
</evidence>
<dbReference type="OrthoDB" id="4335912at2"/>
<reference evidence="2 3" key="1">
    <citation type="submission" date="2018-06" db="EMBL/GenBank/DDBJ databases">
        <title>The complete genome sequence of a nosiheptide producer Streptomyces actuosus ATCC 25421: deducing the ability of producing a new class III lantibiotics.</title>
        <authorList>
            <person name="Liu W."/>
            <person name="Sun F."/>
            <person name="Hu Y."/>
        </authorList>
    </citation>
    <scope>NUCLEOTIDE SEQUENCE [LARGE SCALE GENOMIC DNA]</scope>
    <source>
        <strain evidence="2 3">ATCC 25421</strain>
    </source>
</reference>
<dbReference type="KEGG" id="sact:DMT42_35990"/>
<gene>
    <name evidence="2" type="ORF">DMT42_35990</name>
</gene>
<feature type="transmembrane region" description="Helical" evidence="1">
    <location>
        <begin position="59"/>
        <end position="79"/>
    </location>
</feature>
<accession>A0A2U9PC45</accession>
<keyword evidence="3" id="KW-1185">Reference proteome</keyword>
<name>A0A2U9PC45_STRAS</name>
<feature type="transmembrane region" description="Helical" evidence="1">
    <location>
        <begin position="32"/>
        <end position="53"/>
    </location>
</feature>
<evidence type="ECO:0000313" key="3">
    <source>
        <dbReference type="Proteomes" id="UP000247634"/>
    </source>
</evidence>
<sequence length="89" mass="9653">MPRPERAEASGLGDLEPGTVQYDQLSARIADIAWTALCVIAALWTVLSAVGALSGAARWAYSVEGLIVLAIALGMRYRAVRRRTRLRGR</sequence>
<keyword evidence="1" id="KW-0472">Membrane</keyword>
<evidence type="ECO:0008006" key="4">
    <source>
        <dbReference type="Google" id="ProtNLM"/>
    </source>
</evidence>
<evidence type="ECO:0000313" key="2">
    <source>
        <dbReference type="EMBL" id="AWT47123.1"/>
    </source>
</evidence>
<proteinExistence type="predicted"/>
<keyword evidence="1" id="KW-1133">Transmembrane helix</keyword>
<dbReference type="EMBL" id="CP029788">
    <property type="protein sequence ID" value="AWT47123.1"/>
    <property type="molecule type" value="Genomic_DNA"/>
</dbReference>
<organism evidence="2 3">
    <name type="scientific">Streptomyces actuosus</name>
    <dbReference type="NCBI Taxonomy" id="1885"/>
    <lineage>
        <taxon>Bacteria</taxon>
        <taxon>Bacillati</taxon>
        <taxon>Actinomycetota</taxon>
        <taxon>Actinomycetes</taxon>
        <taxon>Kitasatosporales</taxon>
        <taxon>Streptomycetaceae</taxon>
        <taxon>Streptomyces</taxon>
    </lineage>
</organism>